<dbReference type="InterPro" id="IPR029903">
    <property type="entry name" value="RmlD-like-bd"/>
</dbReference>
<dbReference type="Pfam" id="PF04321">
    <property type="entry name" value="RmlD_sub_bind"/>
    <property type="match status" value="1"/>
</dbReference>
<dbReference type="RefSeq" id="WP_081129754.1">
    <property type="nucleotide sequence ID" value="NZ_LDOS01000002.1"/>
</dbReference>
<dbReference type="SUPFAM" id="SSF51735">
    <property type="entry name" value="NAD(P)-binding Rossmann-fold domains"/>
    <property type="match status" value="1"/>
</dbReference>
<gene>
    <name evidence="8" type="ORF">B1806_12185</name>
</gene>
<dbReference type="OrthoDB" id="9803892at2"/>
<dbReference type="GO" id="GO:0005829">
    <property type="term" value="C:cytosol"/>
    <property type="evidence" value="ECO:0007669"/>
    <property type="project" value="TreeGrafter"/>
</dbReference>
<sequence>MKILLLGAGGQVGFELMRALGPLGALSAATRDGRLPGGARCRVADLGAGATALRALLDEDAPDVIVNAAAYTAVDRAEDEPALAQAVNATALDTLGRWAAARGVPVIHYSTDYVFGGSGARAWREDDTPAPRGVYAASKLAGEQALRASGAPHLILRTAWVYAARGHNFLRTMLRLAGERDTLRVVNDQFGTPTPARLIANATAAMLARMTPRGGFAGDAAWGTYHLTASGHTSWHGFAEALLQAAQRAGLITRMPAVLAIATTDYPTRAQRPAWSVLDCTRVQDVFALRLPDWQTALDAVIGELAGCGAQR</sequence>
<dbReference type="Gene3D" id="3.90.25.10">
    <property type="entry name" value="UDP-galactose 4-epimerase, domain 1"/>
    <property type="match status" value="1"/>
</dbReference>
<keyword evidence="6" id="KW-0560">Oxidoreductase</keyword>
<keyword evidence="6" id="KW-0521">NADP</keyword>
<dbReference type="NCBIfam" id="TIGR01214">
    <property type="entry name" value="rmlD"/>
    <property type="match status" value="1"/>
</dbReference>
<dbReference type="UniPathway" id="UPA00281"/>
<dbReference type="AlphaFoldDB" id="A0A4S3KK95"/>
<comment type="cofactor">
    <cofactor evidence="6">
        <name>Mg(2+)</name>
        <dbReference type="ChEBI" id="CHEBI:18420"/>
    </cofactor>
    <text evidence="6">Binds 1 Mg(2+) ion per monomer.</text>
</comment>
<comment type="catalytic activity">
    <reaction evidence="5 6">
        <text>dTDP-beta-L-rhamnose + NADP(+) = dTDP-4-dehydro-beta-L-rhamnose + NADPH + H(+)</text>
        <dbReference type="Rhea" id="RHEA:21796"/>
        <dbReference type="ChEBI" id="CHEBI:15378"/>
        <dbReference type="ChEBI" id="CHEBI:57510"/>
        <dbReference type="ChEBI" id="CHEBI:57783"/>
        <dbReference type="ChEBI" id="CHEBI:58349"/>
        <dbReference type="ChEBI" id="CHEBI:62830"/>
        <dbReference type="EC" id="1.1.1.133"/>
    </reaction>
</comment>
<evidence type="ECO:0000256" key="5">
    <source>
        <dbReference type="ARBA" id="ARBA00048200"/>
    </source>
</evidence>
<evidence type="ECO:0000313" key="8">
    <source>
        <dbReference type="EMBL" id="THD09129.1"/>
    </source>
</evidence>
<comment type="similarity">
    <text evidence="2 6">Belongs to the dTDP-4-dehydrorhamnose reductase family.</text>
</comment>
<dbReference type="GO" id="GO:0019305">
    <property type="term" value="P:dTDP-rhamnose biosynthetic process"/>
    <property type="evidence" value="ECO:0007669"/>
    <property type="project" value="UniProtKB-UniPathway"/>
</dbReference>
<dbReference type="EMBL" id="MWQO01000042">
    <property type="protein sequence ID" value="THD09129.1"/>
    <property type="molecule type" value="Genomic_DNA"/>
</dbReference>
<evidence type="ECO:0000259" key="7">
    <source>
        <dbReference type="Pfam" id="PF04321"/>
    </source>
</evidence>
<dbReference type="GO" id="GO:0008831">
    <property type="term" value="F:dTDP-4-dehydrorhamnose reductase activity"/>
    <property type="evidence" value="ECO:0007669"/>
    <property type="project" value="UniProtKB-EC"/>
</dbReference>
<dbReference type="GO" id="GO:0009243">
    <property type="term" value="P:O antigen biosynthetic process"/>
    <property type="evidence" value="ECO:0007669"/>
    <property type="project" value="UniProtKB-UniPathway"/>
</dbReference>
<dbReference type="Gene3D" id="3.40.50.720">
    <property type="entry name" value="NAD(P)-binding Rossmann-like Domain"/>
    <property type="match status" value="1"/>
</dbReference>
<dbReference type="STRING" id="993689.GCA_002077135_03326"/>
<accession>A0A4S3KK95</accession>
<comment type="caution">
    <text evidence="8">The sequence shown here is derived from an EMBL/GenBank/DDBJ whole genome shotgun (WGS) entry which is preliminary data.</text>
</comment>
<evidence type="ECO:0000256" key="6">
    <source>
        <dbReference type="RuleBase" id="RU364082"/>
    </source>
</evidence>
<dbReference type="PANTHER" id="PTHR10491">
    <property type="entry name" value="DTDP-4-DEHYDRORHAMNOSE REDUCTASE"/>
    <property type="match status" value="1"/>
</dbReference>
<dbReference type="UniPathway" id="UPA00124"/>
<feature type="domain" description="RmlD-like substrate binding" evidence="7">
    <location>
        <begin position="1"/>
        <end position="305"/>
    </location>
</feature>
<evidence type="ECO:0000256" key="1">
    <source>
        <dbReference type="ARBA" id="ARBA00004781"/>
    </source>
</evidence>
<evidence type="ECO:0000313" key="9">
    <source>
        <dbReference type="Proteomes" id="UP000307749"/>
    </source>
</evidence>
<reference evidence="8 9" key="1">
    <citation type="submission" date="2017-02" db="EMBL/GenBank/DDBJ databases">
        <title>Whole genome sequencing of Metallibacterium scheffleri DSM 24874 (T).</title>
        <authorList>
            <person name="Kumar S."/>
            <person name="Patil P."/>
            <person name="Patil P.B."/>
        </authorList>
    </citation>
    <scope>NUCLEOTIDE SEQUENCE [LARGE SCALE GENOMIC DNA]</scope>
    <source>
        <strain evidence="8 9">DSM 24874</strain>
    </source>
</reference>
<organism evidence="8 9">
    <name type="scientific">Metallibacterium scheffleri</name>
    <dbReference type="NCBI Taxonomy" id="993689"/>
    <lineage>
        <taxon>Bacteria</taxon>
        <taxon>Pseudomonadati</taxon>
        <taxon>Pseudomonadota</taxon>
        <taxon>Gammaproteobacteria</taxon>
        <taxon>Lysobacterales</taxon>
        <taxon>Rhodanobacteraceae</taxon>
        <taxon>Metallibacterium</taxon>
    </lineage>
</organism>
<proteinExistence type="inferred from homology"/>
<dbReference type="PANTHER" id="PTHR10491:SF4">
    <property type="entry name" value="METHIONINE ADENOSYLTRANSFERASE 2 SUBUNIT BETA"/>
    <property type="match status" value="1"/>
</dbReference>
<dbReference type="EC" id="1.1.1.133" evidence="3 6"/>
<comment type="pathway">
    <text evidence="1 6">Carbohydrate biosynthesis; dTDP-L-rhamnose biosynthesis.</text>
</comment>
<evidence type="ECO:0000256" key="4">
    <source>
        <dbReference type="ARBA" id="ARBA00017099"/>
    </source>
</evidence>
<dbReference type="InterPro" id="IPR036291">
    <property type="entry name" value="NAD(P)-bd_dom_sf"/>
</dbReference>
<dbReference type="Proteomes" id="UP000307749">
    <property type="component" value="Unassembled WGS sequence"/>
</dbReference>
<keyword evidence="9" id="KW-1185">Reference proteome</keyword>
<evidence type="ECO:0000256" key="3">
    <source>
        <dbReference type="ARBA" id="ARBA00012929"/>
    </source>
</evidence>
<protein>
    <recommendedName>
        <fullName evidence="4 6">dTDP-4-dehydrorhamnose reductase</fullName>
        <ecNumber evidence="3 6">1.1.1.133</ecNumber>
    </recommendedName>
</protein>
<dbReference type="CDD" id="cd05254">
    <property type="entry name" value="dTDP_HR_like_SDR_e"/>
    <property type="match status" value="1"/>
</dbReference>
<name>A0A4S3KK95_9GAMM</name>
<comment type="function">
    <text evidence="6">Catalyzes the reduction of dTDP-6-deoxy-L-lyxo-4-hexulose to yield dTDP-L-rhamnose.</text>
</comment>
<dbReference type="InterPro" id="IPR005913">
    <property type="entry name" value="dTDP_dehydrorham_reduct"/>
</dbReference>
<evidence type="ECO:0000256" key="2">
    <source>
        <dbReference type="ARBA" id="ARBA00010944"/>
    </source>
</evidence>